<dbReference type="AlphaFoldDB" id="W7XWQ8"/>
<keyword evidence="3" id="KW-0378">Hydrolase</keyword>
<dbReference type="PANTHER" id="PTHR33307">
    <property type="entry name" value="ALPHA-RHAMNOSIDASE (EUROFUNG)"/>
    <property type="match status" value="1"/>
</dbReference>
<gene>
    <name evidence="6" type="ORF">JCM21142_41433</name>
</gene>
<evidence type="ECO:0000256" key="1">
    <source>
        <dbReference type="ARBA" id="ARBA00001445"/>
    </source>
</evidence>
<keyword evidence="7" id="KW-1185">Reference proteome</keyword>
<organism evidence="6 7">
    <name type="scientific">Saccharicrinis fermentans DSM 9555 = JCM 21142</name>
    <dbReference type="NCBI Taxonomy" id="869213"/>
    <lineage>
        <taxon>Bacteria</taxon>
        <taxon>Pseudomonadati</taxon>
        <taxon>Bacteroidota</taxon>
        <taxon>Bacteroidia</taxon>
        <taxon>Marinilabiliales</taxon>
        <taxon>Marinilabiliaceae</taxon>
        <taxon>Saccharicrinis</taxon>
    </lineage>
</organism>
<comment type="catalytic activity">
    <reaction evidence="1">
        <text>Hydrolysis of terminal non-reducing alpha-L-rhamnose residues in alpha-L-rhamnosides.</text>
        <dbReference type="EC" id="3.2.1.40"/>
    </reaction>
</comment>
<reference evidence="6 7" key="1">
    <citation type="journal article" date="2014" name="Genome Announc.">
        <title>Draft Genome Sequence of Cytophaga fermentans JCM 21142T, a Facultative Anaerobe Isolated from Marine Mud.</title>
        <authorList>
            <person name="Starns D."/>
            <person name="Oshima K."/>
            <person name="Suda W."/>
            <person name="Iino T."/>
            <person name="Yuki M."/>
            <person name="Inoue J."/>
            <person name="Kitamura K."/>
            <person name="Iida T."/>
            <person name="Darby A."/>
            <person name="Hattori M."/>
            <person name="Ohkuma M."/>
        </authorList>
    </citation>
    <scope>NUCLEOTIDE SEQUENCE [LARGE SCALE GENOMIC DNA]</scope>
    <source>
        <strain evidence="6 7">JCM 21142</strain>
    </source>
</reference>
<feature type="domain" description="Alpha-L-rhamnosidase C-terminal" evidence="5">
    <location>
        <begin position="534"/>
        <end position="603"/>
    </location>
</feature>
<dbReference type="InterPro" id="IPR012341">
    <property type="entry name" value="6hp_glycosidase-like_sf"/>
</dbReference>
<dbReference type="SUPFAM" id="SSF48208">
    <property type="entry name" value="Six-hairpin glycosidases"/>
    <property type="match status" value="1"/>
</dbReference>
<evidence type="ECO:0000259" key="4">
    <source>
        <dbReference type="Pfam" id="PF17389"/>
    </source>
</evidence>
<dbReference type="EMBL" id="BAMD01000013">
    <property type="protein sequence ID" value="GAF02790.1"/>
    <property type="molecule type" value="Genomic_DNA"/>
</dbReference>
<dbReference type="InterPro" id="IPR008928">
    <property type="entry name" value="6-hairpin_glycosidase_sf"/>
</dbReference>
<dbReference type="InterPro" id="IPR035398">
    <property type="entry name" value="Bac_rhamnosid_C"/>
</dbReference>
<dbReference type="Gene3D" id="2.60.420.10">
    <property type="entry name" value="Maltose phosphorylase, domain 3"/>
    <property type="match status" value="1"/>
</dbReference>
<dbReference type="GO" id="GO:0030596">
    <property type="term" value="F:alpha-L-rhamnosidase activity"/>
    <property type="evidence" value="ECO:0007669"/>
    <property type="project" value="UniProtKB-EC"/>
</dbReference>
<dbReference type="InterPro" id="IPR035396">
    <property type="entry name" value="Bac_rhamnosid6H"/>
</dbReference>
<evidence type="ECO:0000256" key="2">
    <source>
        <dbReference type="ARBA" id="ARBA00012652"/>
    </source>
</evidence>
<proteinExistence type="predicted"/>
<dbReference type="GO" id="GO:0005975">
    <property type="term" value="P:carbohydrate metabolic process"/>
    <property type="evidence" value="ECO:0007669"/>
    <property type="project" value="InterPro"/>
</dbReference>
<dbReference type="STRING" id="869213.GCA_000517085_00540"/>
<accession>W7XWQ8</accession>
<feature type="domain" description="Alpha-L-rhamnosidase six-hairpin glycosidase" evidence="4">
    <location>
        <begin position="183"/>
        <end position="529"/>
    </location>
</feature>
<dbReference type="eggNOG" id="COG3408">
    <property type="taxonomic scope" value="Bacteria"/>
</dbReference>
<comment type="caution">
    <text evidence="6">The sequence shown here is derived from an EMBL/GenBank/DDBJ whole genome shotgun (WGS) entry which is preliminary data.</text>
</comment>
<dbReference type="Pfam" id="PF17389">
    <property type="entry name" value="Bac_rhamnosid6H"/>
    <property type="match status" value="1"/>
</dbReference>
<evidence type="ECO:0000256" key="3">
    <source>
        <dbReference type="ARBA" id="ARBA00022801"/>
    </source>
</evidence>
<name>W7XWQ8_9BACT</name>
<dbReference type="InterPro" id="IPR016007">
    <property type="entry name" value="Alpha_rhamnosid"/>
</dbReference>
<dbReference type="Gene3D" id="2.60.120.260">
    <property type="entry name" value="Galactose-binding domain-like"/>
    <property type="match status" value="1"/>
</dbReference>
<evidence type="ECO:0000313" key="7">
    <source>
        <dbReference type="Proteomes" id="UP000019402"/>
    </source>
</evidence>
<dbReference type="Gene3D" id="1.50.10.10">
    <property type="match status" value="1"/>
</dbReference>
<dbReference type="Pfam" id="PF17390">
    <property type="entry name" value="Bac_rhamnosid_C"/>
    <property type="match status" value="1"/>
</dbReference>
<dbReference type="PANTHER" id="PTHR33307:SF6">
    <property type="entry name" value="ALPHA-RHAMNOSIDASE (EUROFUNG)-RELATED"/>
    <property type="match status" value="1"/>
</dbReference>
<dbReference type="Proteomes" id="UP000019402">
    <property type="component" value="Unassembled WGS sequence"/>
</dbReference>
<protein>
    <recommendedName>
        <fullName evidence="2">alpha-L-rhamnosidase</fullName>
        <ecNumber evidence="2">3.2.1.40</ecNumber>
    </recommendedName>
</protein>
<evidence type="ECO:0000313" key="6">
    <source>
        <dbReference type="EMBL" id="GAF02790.1"/>
    </source>
</evidence>
<sequence length="629" mass="72268">MFFIFGSMKKIMMLSNSKFYVLQVLFLFGSFSMQSQLTKVPQESDFVSKMMSPRQIIEVGKGHYFIDFGKAYFGTVVLCSQRDQNDSLIVRLGEKLTATHEIDRNPGGTIRYQEVQLDQITGHQNMVVPLKADKRNTKPGAIILPDSFGVIMPFRYCELENLQVPMEELEIWQKVYHYKFNDEAGMFSSSDTVLNAVWDLCKHTIKATSFAGYYVDGDRERIPYEADAYINQLSHYAVDSVYSIARRTNEYFIQHPTWPTEWLLHTVMMFYQDYMYTGNIDLLEKYYDVLKVRTLMDLEREDGLISSKSDKLNGVFKTQLGFKNARTNVRDIVDWPAGQKDTGWKLATEAGERDGYEMMAINTVVNSFYYYNMYLMSEIAGYLGKKDDVKFFHQKAEKVKKVINEKLFDKSRGIYVDGEGSTHASLHANMFPLAFNLVPDSYKKTVVEFVKTRGMACSVYGAQYLLEGLFNVNESGYALQLITETESDRSWWNMIQIGSTMALEAWDMKYKPNSDWNHAWGTAPLNIITRRMWGVTPKTPGFADVQIKPQLDGLEFSDIKVPTIKGVIVAKYKLTKDGDPFYEIKLPQGMNGEFILPNSKNKVQLNNRVVKNKKILKLANGVNILQIQQ</sequence>
<evidence type="ECO:0000259" key="5">
    <source>
        <dbReference type="Pfam" id="PF17390"/>
    </source>
</evidence>
<dbReference type="EC" id="3.2.1.40" evidence="2"/>